<sequence length="263" mass="29807">MGCLTGTGRFVFFVALITQAVMFAQYPSIYFENSLYNCLILLVLPTLLAWFAVLTCCHGNEQLQNMWFVWGVYVLTLLIPMVGIIYGRLRESLDSNQFFGPNILLMTTCGSPAIALLLLTTAKGTATHEENIELFTQLCGNVVLDLFDYIEILDILLSQNENFHLSSALQVCIVVFVCISLVLSTLEMAEMKCETASYVNEIVIRKKTYLLRLILQMFLVNIALLVIRLIVWFKYKHNASIFIAKNVIIIMMSIIGLVRFFAQ</sequence>
<keyword evidence="2" id="KW-0472">Membrane</keyword>
<keyword evidence="3" id="KW-1185">Reference proteome</keyword>
<evidence type="ECO:0000313" key="4">
    <source>
        <dbReference type="RefSeq" id="XP_031558893.1"/>
    </source>
</evidence>
<feature type="transmembrane region" description="Helical" evidence="2">
    <location>
        <begin position="67"/>
        <end position="86"/>
    </location>
</feature>
<reference evidence="4" key="1">
    <citation type="submission" date="2025-08" db="UniProtKB">
        <authorList>
            <consortium name="RefSeq"/>
        </authorList>
    </citation>
    <scope>IDENTIFICATION</scope>
    <source>
        <tissue evidence="4">Tentacle</tissue>
    </source>
</reference>
<keyword evidence="2" id="KW-1133">Transmembrane helix</keyword>
<dbReference type="AlphaFoldDB" id="A0A6P8HUG4"/>
<name>A0A6P8HUG4_ACTTE</name>
<feature type="transmembrane region" description="Helical" evidence="2">
    <location>
        <begin position="36"/>
        <end position="55"/>
    </location>
</feature>
<feature type="transmembrane region" description="Helical" evidence="2">
    <location>
        <begin position="98"/>
        <end position="119"/>
    </location>
</feature>
<keyword evidence="2" id="KW-0812">Transmembrane</keyword>
<gene>
    <name evidence="4" type="primary">LOC116295261</name>
</gene>
<dbReference type="InterPro" id="IPR032776">
    <property type="entry name" value="CECR6/TMEM121"/>
</dbReference>
<dbReference type="PANTHER" id="PTHR47399:SF1">
    <property type="entry name" value="TRANSMEMBRANE PROTEIN 121B"/>
    <property type="match status" value="1"/>
</dbReference>
<feature type="transmembrane region" description="Helical" evidence="2">
    <location>
        <begin position="168"/>
        <end position="189"/>
    </location>
</feature>
<evidence type="ECO:0000313" key="3">
    <source>
        <dbReference type="Proteomes" id="UP000515163"/>
    </source>
</evidence>
<dbReference type="RefSeq" id="XP_031558893.1">
    <property type="nucleotide sequence ID" value="XM_031703033.1"/>
</dbReference>
<feature type="transmembrane region" description="Helical" evidence="2">
    <location>
        <begin position="239"/>
        <end position="262"/>
    </location>
</feature>
<dbReference type="InterPro" id="IPR026624">
    <property type="entry name" value="CECR6"/>
</dbReference>
<evidence type="ECO:0000256" key="1">
    <source>
        <dbReference type="ARBA" id="ARBA00007711"/>
    </source>
</evidence>
<dbReference type="InParanoid" id="A0A6P8HUG4"/>
<dbReference type="KEGG" id="aten:116295261"/>
<evidence type="ECO:0000256" key="2">
    <source>
        <dbReference type="SAM" id="Phobius"/>
    </source>
</evidence>
<accession>A0A6P8HUG4</accession>
<dbReference type="GeneID" id="116295261"/>
<dbReference type="OrthoDB" id="5963274at2759"/>
<dbReference type="Pfam" id="PF14997">
    <property type="entry name" value="CECR6_TMEM121"/>
    <property type="match status" value="1"/>
</dbReference>
<protein>
    <submittedName>
        <fullName evidence="4">Uncharacterized protein LOC116295261</fullName>
    </submittedName>
</protein>
<dbReference type="FunCoup" id="A0A6P8HUG4">
    <property type="interactions" value="10"/>
</dbReference>
<proteinExistence type="inferred from homology"/>
<comment type="similarity">
    <text evidence="1">Belongs to the TMEM121 family.</text>
</comment>
<dbReference type="Proteomes" id="UP000515163">
    <property type="component" value="Unplaced"/>
</dbReference>
<organism evidence="3 4">
    <name type="scientific">Actinia tenebrosa</name>
    <name type="common">Australian red waratah sea anemone</name>
    <dbReference type="NCBI Taxonomy" id="6105"/>
    <lineage>
        <taxon>Eukaryota</taxon>
        <taxon>Metazoa</taxon>
        <taxon>Cnidaria</taxon>
        <taxon>Anthozoa</taxon>
        <taxon>Hexacorallia</taxon>
        <taxon>Actiniaria</taxon>
        <taxon>Actiniidae</taxon>
        <taxon>Actinia</taxon>
    </lineage>
</organism>
<feature type="transmembrane region" description="Helical" evidence="2">
    <location>
        <begin position="209"/>
        <end position="233"/>
    </location>
</feature>
<feature type="transmembrane region" description="Helical" evidence="2">
    <location>
        <begin position="6"/>
        <end position="24"/>
    </location>
</feature>
<dbReference type="PANTHER" id="PTHR47399">
    <property type="entry name" value="TRANSMEMBRANE PROTEIN 121B"/>
    <property type="match status" value="1"/>
</dbReference>